<feature type="compositionally biased region" description="Low complexity" evidence="1">
    <location>
        <begin position="89"/>
        <end position="100"/>
    </location>
</feature>
<feature type="compositionally biased region" description="Polar residues" evidence="1">
    <location>
        <begin position="491"/>
        <end position="500"/>
    </location>
</feature>
<reference evidence="2 3" key="2">
    <citation type="submission" date="2015-05" db="EMBL/GenBank/DDBJ databases">
        <authorList>
            <person name="Morales-Cruz A."/>
            <person name="Amrine K.C."/>
            <person name="Cantu D."/>
        </authorList>
    </citation>
    <scope>NUCLEOTIDE SEQUENCE [LARGE SCALE GENOMIC DNA]</scope>
    <source>
        <strain evidence="2">UCRPC4</strain>
    </source>
</reference>
<feature type="region of interest" description="Disordered" evidence="1">
    <location>
        <begin position="263"/>
        <end position="295"/>
    </location>
</feature>
<feature type="region of interest" description="Disordered" evidence="1">
    <location>
        <begin position="344"/>
        <end position="420"/>
    </location>
</feature>
<protein>
    <submittedName>
        <fullName evidence="2">Uncharacterized protein</fullName>
    </submittedName>
</protein>
<dbReference type="Proteomes" id="UP000053317">
    <property type="component" value="Unassembled WGS sequence"/>
</dbReference>
<feature type="region of interest" description="Disordered" evidence="1">
    <location>
        <begin position="157"/>
        <end position="231"/>
    </location>
</feature>
<dbReference type="AlphaFoldDB" id="A0A0G2EPA3"/>
<evidence type="ECO:0000313" key="3">
    <source>
        <dbReference type="Proteomes" id="UP000053317"/>
    </source>
</evidence>
<dbReference type="EMBL" id="LCWF01000064">
    <property type="protein sequence ID" value="KKY23926.1"/>
    <property type="molecule type" value="Genomic_DNA"/>
</dbReference>
<keyword evidence="3" id="KW-1185">Reference proteome</keyword>
<name>A0A0G2EPA3_PHACM</name>
<reference evidence="2 3" key="1">
    <citation type="submission" date="2015-05" db="EMBL/GenBank/DDBJ databases">
        <title>Distinctive expansion of gene families associated with plant cell wall degradation and secondary metabolism in the genomes of grapevine trunk pathogens.</title>
        <authorList>
            <person name="Lawrence D.P."/>
            <person name="Travadon R."/>
            <person name="Rolshausen P.E."/>
            <person name="Baumgartner K."/>
        </authorList>
    </citation>
    <scope>NUCLEOTIDE SEQUENCE [LARGE SCALE GENOMIC DNA]</scope>
    <source>
        <strain evidence="2">UCRPC4</strain>
    </source>
</reference>
<accession>A0A0G2EPA3</accession>
<sequence>MEDKNADLPCQIEHMKGENRDMHKQIEELHARLKEMQAKIQEQEDTLKKLQDSEKFYKNDALFYQQLYERSVAGQDSSAHTTPVPSPRVPAASPTRPTAAFSEIRTPSQEAGSPVSSFGILAPQNVAVELAGNPAANPESLAAKASRLVKGSLRINLDEPNASNAQQKQEVSKAKRKQRAGSNHTSPKPVPPMLVKKPDAAASTAREAMKCKDLSWTTSGQPEPKRRRLDTMATMDMLTNNKSTRQLAPQTPEKTVSHLDITTSSPSAFDSRANSPQASSTSSHPATPSRASRRQTQFWNNYVGDLRDASEEVLRANGITREEATAIQQRNNQEALVCMATERQSAQRGEMDTGYIFRESRRKSSDTTNAPRRQSAPVNRRKSNTTVRAATSSVSPGFKASASRKTAQPNTTEQLSPTPQLFDGLVQHSTNTIDDDEEALMTEFENAIANEEGDEEALLAEIDKALAAASDDEGANIVGTTSVAVPLGSFQQPQQDTQGSPELPPLDIDDGLDSLFGDDALTTPGNDDLDFFF</sequence>
<feature type="compositionally biased region" description="Polar residues" evidence="1">
    <location>
        <begin position="403"/>
        <end position="419"/>
    </location>
</feature>
<feature type="compositionally biased region" description="Low complexity" evidence="1">
    <location>
        <begin position="271"/>
        <end position="290"/>
    </location>
</feature>
<feature type="region of interest" description="Disordered" evidence="1">
    <location>
        <begin position="72"/>
        <end position="115"/>
    </location>
</feature>
<proteinExistence type="predicted"/>
<evidence type="ECO:0000256" key="1">
    <source>
        <dbReference type="SAM" id="MobiDB-lite"/>
    </source>
</evidence>
<comment type="caution">
    <text evidence="2">The sequence shown here is derived from an EMBL/GenBank/DDBJ whole genome shotgun (WGS) entry which is preliminary data.</text>
</comment>
<evidence type="ECO:0000313" key="2">
    <source>
        <dbReference type="EMBL" id="KKY23926.1"/>
    </source>
</evidence>
<feature type="compositionally biased region" description="Polar residues" evidence="1">
    <location>
        <begin position="105"/>
        <end position="115"/>
    </location>
</feature>
<organism evidence="2 3">
    <name type="scientific">Phaeomoniella chlamydospora</name>
    <name type="common">Phaeoacremonium chlamydosporum</name>
    <dbReference type="NCBI Taxonomy" id="158046"/>
    <lineage>
        <taxon>Eukaryota</taxon>
        <taxon>Fungi</taxon>
        <taxon>Dikarya</taxon>
        <taxon>Ascomycota</taxon>
        <taxon>Pezizomycotina</taxon>
        <taxon>Eurotiomycetes</taxon>
        <taxon>Chaetothyriomycetidae</taxon>
        <taxon>Phaeomoniellales</taxon>
        <taxon>Phaeomoniellaceae</taxon>
        <taxon>Phaeomoniella</taxon>
    </lineage>
</organism>
<feature type="region of interest" description="Disordered" evidence="1">
    <location>
        <begin position="491"/>
        <end position="521"/>
    </location>
</feature>
<gene>
    <name evidence="2" type="ORF">UCRPC4_g02739</name>
</gene>
<feature type="region of interest" description="Disordered" evidence="1">
    <location>
        <begin position="1"/>
        <end position="21"/>
    </location>
</feature>
<feature type="compositionally biased region" description="Polar residues" evidence="1">
    <location>
        <begin position="384"/>
        <end position="395"/>
    </location>
</feature>